<dbReference type="CDD" id="cd02440">
    <property type="entry name" value="AdoMet_MTases"/>
    <property type="match status" value="1"/>
</dbReference>
<dbReference type="STRING" id="1121395.SAMN02745215_04452"/>
<dbReference type="GO" id="GO:0032259">
    <property type="term" value="P:methylation"/>
    <property type="evidence" value="ECO:0007669"/>
    <property type="project" value="UniProtKB-KW"/>
</dbReference>
<dbReference type="Proteomes" id="UP000184010">
    <property type="component" value="Unassembled WGS sequence"/>
</dbReference>
<dbReference type="Gene3D" id="3.40.50.150">
    <property type="entry name" value="Vaccinia Virus protein VP39"/>
    <property type="match status" value="1"/>
</dbReference>
<protein>
    <submittedName>
        <fullName evidence="2">Methyltransferase domain-containing protein</fullName>
    </submittedName>
</protein>
<accession>A0A1M7URT1</accession>
<keyword evidence="2" id="KW-0808">Transferase</keyword>
<evidence type="ECO:0000313" key="3">
    <source>
        <dbReference type="Proteomes" id="UP000184010"/>
    </source>
</evidence>
<keyword evidence="3" id="KW-1185">Reference proteome</keyword>
<dbReference type="PANTHER" id="PTHR43667">
    <property type="entry name" value="CYCLOPROPANE-FATTY-ACYL-PHOSPHOLIPID SYNTHASE"/>
    <property type="match status" value="1"/>
</dbReference>
<evidence type="ECO:0000313" key="2">
    <source>
        <dbReference type="EMBL" id="SHN85635.1"/>
    </source>
</evidence>
<sequence>MDAAYLEGLLKEGSPTVNPEAYWDTKAEDFYLSQRAFESSGPPKPLTLLQDKGIFRKEGTALDIGCGAGRYSLHLAQMFGHVTLTDISEKMLNYAKMSLEEQSVRNANYVKLDWESADLAGIGWENKFDFVFASMCPAIRSRKGLEKMSQASRYACAVTQFVQIEDSLSEVIIQSAGIEKSKLPGNNRDAAYALFSLVWMMGYLPEIAYIQDKSQREVTVEQALQSHSPRLAGAVRAQGMDMAEIIASAATNGELTIANNSTLAVIYWKK</sequence>
<dbReference type="SUPFAM" id="SSF53335">
    <property type="entry name" value="S-adenosyl-L-methionine-dependent methyltransferases"/>
    <property type="match status" value="1"/>
</dbReference>
<dbReference type="InterPro" id="IPR041698">
    <property type="entry name" value="Methyltransf_25"/>
</dbReference>
<dbReference type="InterPro" id="IPR050723">
    <property type="entry name" value="CFA/CMAS"/>
</dbReference>
<dbReference type="InterPro" id="IPR029063">
    <property type="entry name" value="SAM-dependent_MTases_sf"/>
</dbReference>
<dbReference type="GO" id="GO:0008168">
    <property type="term" value="F:methyltransferase activity"/>
    <property type="evidence" value="ECO:0007669"/>
    <property type="project" value="UniProtKB-KW"/>
</dbReference>
<feature type="domain" description="Methyltransferase" evidence="1">
    <location>
        <begin position="62"/>
        <end position="146"/>
    </location>
</feature>
<name>A0A1M7URT1_9FIRM</name>
<dbReference type="Pfam" id="PF13649">
    <property type="entry name" value="Methyltransf_25"/>
    <property type="match status" value="1"/>
</dbReference>
<keyword evidence="2" id="KW-0489">Methyltransferase</keyword>
<proteinExistence type="predicted"/>
<dbReference type="PANTHER" id="PTHR43667:SF2">
    <property type="entry name" value="FATTY ACID C-METHYL TRANSFERASE"/>
    <property type="match status" value="1"/>
</dbReference>
<dbReference type="EMBL" id="FRDN01000016">
    <property type="protein sequence ID" value="SHN85635.1"/>
    <property type="molecule type" value="Genomic_DNA"/>
</dbReference>
<dbReference type="RefSeq" id="WP_072774628.1">
    <property type="nucleotide sequence ID" value="NZ_FRDN01000016.1"/>
</dbReference>
<evidence type="ECO:0000259" key="1">
    <source>
        <dbReference type="Pfam" id="PF13649"/>
    </source>
</evidence>
<reference evidence="3" key="1">
    <citation type="submission" date="2016-12" db="EMBL/GenBank/DDBJ databases">
        <authorList>
            <person name="Varghese N."/>
            <person name="Submissions S."/>
        </authorList>
    </citation>
    <scope>NUCLEOTIDE SEQUENCE [LARGE SCALE GENOMIC DNA]</scope>
    <source>
        <strain evidence="3">DSM 11544</strain>
    </source>
</reference>
<organism evidence="2 3">
    <name type="scientific">Desulfitobacterium chlororespirans DSM 11544</name>
    <dbReference type="NCBI Taxonomy" id="1121395"/>
    <lineage>
        <taxon>Bacteria</taxon>
        <taxon>Bacillati</taxon>
        <taxon>Bacillota</taxon>
        <taxon>Clostridia</taxon>
        <taxon>Eubacteriales</taxon>
        <taxon>Desulfitobacteriaceae</taxon>
        <taxon>Desulfitobacterium</taxon>
    </lineage>
</organism>
<gene>
    <name evidence="2" type="ORF">SAMN02745215_04452</name>
</gene>
<dbReference type="AlphaFoldDB" id="A0A1M7URT1"/>